<proteinExistence type="predicted"/>
<dbReference type="EMBL" id="CVMV01000059">
    <property type="protein sequence ID" value="CRG96456.1"/>
    <property type="molecule type" value="Genomic_DNA"/>
</dbReference>
<dbReference type="VEuPathDB" id="PlasmoDB:PGAL8A_00368100"/>
<evidence type="ECO:0000313" key="4">
    <source>
        <dbReference type="Proteomes" id="UP000220797"/>
    </source>
</evidence>
<feature type="coiled-coil region" evidence="1">
    <location>
        <begin position="328"/>
        <end position="358"/>
    </location>
</feature>
<reference evidence="3" key="1">
    <citation type="submission" date="2015-04" db="EMBL/GenBank/DDBJ databases">
        <authorList>
            <consortium name="Pathogen Informatics"/>
        </authorList>
    </citation>
    <scope>NUCLEOTIDE SEQUENCE [LARGE SCALE GENOMIC DNA]</scope>
    <source>
        <strain evidence="3">8A</strain>
    </source>
</reference>
<dbReference type="OrthoDB" id="372678at2759"/>
<evidence type="ECO:0000256" key="1">
    <source>
        <dbReference type="SAM" id="Coils"/>
    </source>
</evidence>
<feature type="region of interest" description="Disordered" evidence="2">
    <location>
        <begin position="1011"/>
        <end position="1035"/>
    </location>
</feature>
<dbReference type="GeneID" id="39732211"/>
<sequence>MPILKKIFSNYKKDENKNENNEKGYLNSYDNSYALKINNTRIKNISKSNFNSFSNYNNFSSSKIKLKLCNDEHEIGNFEMLENIEKYDINEKYNCSENFMGNCPYYIFENLKNIKKGKLGKKKCLMEKNELINSQNNFHNNYKNCKIKNKTTNDCSKKEINLNHSSYNSLNYLNYSKFIDIFKKKKKNSHKLNFSLFINDNDGKIIDNNLIKDLRKNKIHIAKEKRKSINVKNKLKEDKENCKNLIYPPFGNNLHEIDTEKIDDSLNTINTYRRNYLYRIKYINEDYSKLIKRKKRFIKNGNFLRFKKKEKRNFKMYRKIIHKNKPSLIKEKKKIFNLEDKNSEIENNITDKREVEEKENVFLKSMKEENLNLNDINCTPRENTKEKEKYDYNISMIKCKNKVDYSLYLKNNSIIDNYEIENKNKEINYEDCGDKEDNKKINIQVNLTNDNFILSFNSKNYEEPFFLHPDEKIKESSIHENYLNKLSFEDKSEDSTINIKKLSENKNVQSNNYEDINSNLKNLNEDNANDSIMDNKKNNQLNSNEKSTSDYIIDSYLNNNSDNFTTDNYKIFDFDNYSISESFQTLIKNCDNILKNNIRNNISIDLSECNNQMDSNCELNISHTSKDNNHLNEVINIKTNDILNQKNDLEEINNLKEDSFSKEESEFIKNHCVVQSNSSNKEYCTNKENDFKKKNFLEHLNNNIENINNIRTISSEKRNFNNKREVLEYSDKLENNTNTFCKENIYLLKFKQESNIHLNNDIYSKEINLYKCSVNKQNKYHLNLIESCEDLKNQNIDKYKCKIFFYINSSFGKLAILKCLRNIYKKYFIKLKKKKVKNETIIYFRILTIKNKNFILKRTKKKIELKKLMNFQKEKKDTIYCNKLKKDRNLLNQKKVEKRKKKGTKKLSSIVKKNEYYNNDIYEKLNYKFSKILLRDCFTKLNTYNKNNENNPNNNICTTNKIKYIHNIKYNNVDNNFPKKNDENNLECCKTTVSNYCVNKDDNINIEYNNSNSYEKGNDNKNDKNNILNNENNSNKNYSKIFNVVSKFPNKNENIKKESFQQKKNKNEKSYNSEYIRMENLINNIVNLNKENKKSNKFMLVSNKDKYKVSQNTHNFKKVNNISKNENIKTSYSNDDNKIVCLKNNIHKNKNDKINVEGIKKLVEKVKLKKNKENAYIYLYGYKNLKFGEFVIELQALEENCKFFRKLNLSEKKKLTIKKEDIIKNYYNSLCINEKNEKIYKIINDSFNIENFLTFFTLIKIKNKVNTFLNEINCLILGINNLIIYIDKKLLEILNIMSNFESIKNRKNSSKFIIIKKFMNFFLNITNIYKDICTKVKSQGSIFSFIKFNYEIINNYLLFLNKFSNYISYNTKEIQDYYNQIKDINRNIKGVYLSNEQKNFFQNIYNKLADHLKNSYEKMLIFKKILDIYLIELKNIKKYQKEYTFNKVNILISSKCPYDLLIFSIIIQCKNLCEISIRNICNTFDFSNFRKEKNFYFLFLNKKIKTNFLKKIKKIVRNDVYIELKKILFYKELNRLMNNSLNIKTEEKSKLNKNYENNSDNKFFNNCLIGSFKDNQTNLENKNELIKVQMENKMKKFKCKIKEKIEKNTSFLSNVTTNNLYMCSSLSNYENIKYFEGVDQILKTNNTLSLVKNIRKSLNINSYSRFNYSSDEKEKLTEEKKDVNSSSFMKNKNINFKCDASKNFIMLTSPKRKEFFKNKINSLKNVFKNYELEAHSEMKNKNKKKNNIKKIVFRKDVNENNEKLCNSSVYNLKENVLKKNEYINQINLKKKNSSELLQDSKINKNNFVFFGEHKSDNCLNNDNVKLKLEKNNCEGKKQKIIENIENIKEIEKKYKRLKEIEKKEKLKKKLHELKLKKITKNNNIKILKNKALKTKKELYTSLVKKDINGFNTVIKFKINNDGHYESKNKKNQRTFLKNQTKNDFKSESYLVNKTKLENIFDKDSSNNSYKNLDNIDLNFKNINELNTLNNNYYDRPTYVNMFKSDVFCKRVLNDSNQNDIHNNYFNNVKEKSFKNEYEEIDKLNIFDKIIIKKKNKNLEKDDINILDNNTIQDVKKNEENVKNIYNMNFYKKIFQSKDFDKSINSRINLFNENNNTSIFGESKNVLSSRKIIKYKLSDYSEHLKNIQNNKFLSNKEYTDYAHNLKSDKDIKNMTKLELENYKKLNDFNYLNNKTPQDMKISKKNCELKNINEHQEKKTIQNYFKIENKIIPNTEDITKENKKIKNCDNFSKEKPNCKLDKKFIININLSKNENRISKENTRLINFQKDRNSSIRKNFLAKNVFTFSKYKTNESIERRQKIDKYTKELRNLASEKKVDRPIKNIKNIRSKIKKKYIIEELEKKKNNNIKNKEIYIDGYVFLSKKKS</sequence>
<feature type="coiled-coil region" evidence="1">
    <location>
        <begin position="1840"/>
        <end position="1890"/>
    </location>
</feature>
<comment type="caution">
    <text evidence="3">The sequence shown here is derived from an EMBL/GenBank/DDBJ whole genome shotgun (WGS) entry which is preliminary data.</text>
</comment>
<feature type="coiled-coil region" evidence="1">
    <location>
        <begin position="499"/>
        <end position="526"/>
    </location>
</feature>
<name>A0A1J1GYS7_PLAGA</name>
<accession>A0A1J1GYS7</accession>
<keyword evidence="4" id="KW-1185">Reference proteome</keyword>
<gene>
    <name evidence="3" type="ORF">PGAL8A_00368100</name>
</gene>
<organism evidence="3 4">
    <name type="scientific">Plasmodium gallinaceum</name>
    <dbReference type="NCBI Taxonomy" id="5849"/>
    <lineage>
        <taxon>Eukaryota</taxon>
        <taxon>Sar</taxon>
        <taxon>Alveolata</taxon>
        <taxon>Apicomplexa</taxon>
        <taxon>Aconoidasida</taxon>
        <taxon>Haemosporida</taxon>
        <taxon>Plasmodiidae</taxon>
        <taxon>Plasmodium</taxon>
        <taxon>Plasmodium (Haemamoeba)</taxon>
    </lineage>
</organism>
<dbReference type="Proteomes" id="UP000220797">
    <property type="component" value="Unassembled WGS sequence"/>
</dbReference>
<dbReference type="OMA" id="KNEHPKN"/>
<evidence type="ECO:0000313" key="3">
    <source>
        <dbReference type="EMBL" id="CRG96456.1"/>
    </source>
</evidence>
<dbReference type="RefSeq" id="XP_028529261.1">
    <property type="nucleotide sequence ID" value="XM_028672738.1"/>
</dbReference>
<keyword evidence="1" id="KW-0175">Coiled coil</keyword>
<feature type="compositionally biased region" description="Low complexity" evidence="2">
    <location>
        <begin position="1025"/>
        <end position="1035"/>
    </location>
</feature>
<evidence type="ECO:0000256" key="2">
    <source>
        <dbReference type="SAM" id="MobiDB-lite"/>
    </source>
</evidence>
<protein>
    <submittedName>
        <fullName evidence="3">Uncharacterized protein</fullName>
    </submittedName>
</protein>